<feature type="compositionally biased region" description="Pro residues" evidence="1">
    <location>
        <begin position="106"/>
        <end position="173"/>
    </location>
</feature>
<evidence type="ECO:0000313" key="3">
    <source>
        <dbReference type="EMBL" id="KAG2489693.1"/>
    </source>
</evidence>
<dbReference type="Pfam" id="PF12499">
    <property type="entry name" value="DUF3707"/>
    <property type="match status" value="1"/>
</dbReference>
<gene>
    <name evidence="3" type="ORF">HYH03_011802</name>
</gene>
<evidence type="ECO:0000259" key="2">
    <source>
        <dbReference type="Pfam" id="PF12499"/>
    </source>
</evidence>
<proteinExistence type="predicted"/>
<name>A0A835XSZ3_9CHLO</name>
<organism evidence="3 4">
    <name type="scientific">Edaphochlamys debaryana</name>
    <dbReference type="NCBI Taxonomy" id="47281"/>
    <lineage>
        <taxon>Eukaryota</taxon>
        <taxon>Viridiplantae</taxon>
        <taxon>Chlorophyta</taxon>
        <taxon>core chlorophytes</taxon>
        <taxon>Chlorophyceae</taxon>
        <taxon>CS clade</taxon>
        <taxon>Chlamydomonadales</taxon>
        <taxon>Chlamydomonadales incertae sedis</taxon>
        <taxon>Edaphochlamys</taxon>
    </lineage>
</organism>
<evidence type="ECO:0000256" key="1">
    <source>
        <dbReference type="SAM" id="MobiDB-lite"/>
    </source>
</evidence>
<dbReference type="AlphaFoldDB" id="A0A835XSZ3"/>
<dbReference type="PRINTS" id="PR01217">
    <property type="entry name" value="PRICHEXTENSN"/>
</dbReference>
<comment type="caution">
    <text evidence="3">The sequence shown here is derived from an EMBL/GenBank/DDBJ whole genome shotgun (WGS) entry which is preliminary data.</text>
</comment>
<feature type="region of interest" description="Disordered" evidence="1">
    <location>
        <begin position="101"/>
        <end position="173"/>
    </location>
</feature>
<keyword evidence="4" id="KW-1185">Reference proteome</keyword>
<dbReference type="Proteomes" id="UP000612055">
    <property type="component" value="Unassembled WGS sequence"/>
</dbReference>
<dbReference type="EMBL" id="JAEHOE010000070">
    <property type="protein sequence ID" value="KAG2489693.1"/>
    <property type="molecule type" value="Genomic_DNA"/>
</dbReference>
<evidence type="ECO:0000313" key="4">
    <source>
        <dbReference type="Proteomes" id="UP000612055"/>
    </source>
</evidence>
<sequence length="470" mass="51212">MNINGACVPNGPAGAGRPFPATATYKNLPTKEVFSRNFKGTDKWTIYVSDLDTMGPAVEGTQFCITLKKDAPCDTMAELMPEFPKWSVALWDPNHNCCPVSNSSNPSPPPGRPPRSPRLPPPPRVPRSPPPPKVPRSPPPPRTPRSPPPPRTPRSPPPPRIPRSPPPPRFPPPPAGCDTCYQFKVTPGPNQPVLNYFDNDANCARAVAVWDEYFFNNPVIKPFIQSGFQVVTCDGDTAIVCGTYVSTISADEAASLANFQLMLELVFQTAGGCPSNLAGYSLSLTSTKDECGAAFDIFTCTFPPPPFPNCGPCNNQTNSIPFAASQVITTRTASASSTYYCIGIDTQTPGPNTGEYAKYCAKLESLYKAEFWLDYSKRWLIKSIASFADDGTMTEWAATWGPAADNSLRVTPLKWDLDYVDANVPSICFELANSSGSILDITPRPTERRLWYSLFDEKQMCCPTSSSTTL</sequence>
<accession>A0A835XSZ3</accession>
<dbReference type="InterPro" id="IPR024616">
    <property type="entry name" value="Pherophorin"/>
</dbReference>
<feature type="domain" description="Pherophorin" evidence="2">
    <location>
        <begin position="307"/>
        <end position="463"/>
    </location>
</feature>
<reference evidence="3" key="1">
    <citation type="journal article" date="2020" name="bioRxiv">
        <title>Comparative genomics of Chlamydomonas.</title>
        <authorList>
            <person name="Craig R.J."/>
            <person name="Hasan A.R."/>
            <person name="Ness R.W."/>
            <person name="Keightley P.D."/>
        </authorList>
    </citation>
    <scope>NUCLEOTIDE SEQUENCE</scope>
    <source>
        <strain evidence="3">CCAP 11/70</strain>
    </source>
</reference>
<protein>
    <recommendedName>
        <fullName evidence="2">Pherophorin domain-containing protein</fullName>
    </recommendedName>
</protein>